<comment type="subunit">
    <text evidence="6">Component of the Mediator complex.</text>
</comment>
<keyword evidence="5 6" id="KW-0539">Nucleus</keyword>
<dbReference type="Proteomes" id="UP000886520">
    <property type="component" value="Chromosome 25"/>
</dbReference>
<evidence type="ECO:0000313" key="9">
    <source>
        <dbReference type="Proteomes" id="UP000886520"/>
    </source>
</evidence>
<proteinExistence type="inferred from homology"/>
<evidence type="ECO:0000256" key="1">
    <source>
        <dbReference type="ARBA" id="ARBA00004123"/>
    </source>
</evidence>
<dbReference type="OrthoDB" id="344220at2759"/>
<dbReference type="GO" id="GO:0003712">
    <property type="term" value="F:transcription coregulator activity"/>
    <property type="evidence" value="ECO:0007669"/>
    <property type="project" value="InterPro"/>
</dbReference>
<dbReference type="GO" id="GO:0016592">
    <property type="term" value="C:mediator complex"/>
    <property type="evidence" value="ECO:0007669"/>
    <property type="project" value="InterPro"/>
</dbReference>
<evidence type="ECO:0000256" key="3">
    <source>
        <dbReference type="ARBA" id="ARBA00023015"/>
    </source>
</evidence>
<comment type="function">
    <text evidence="6">Component of the Mediator complex, a coactivator involved in the regulated transcription of nearly all RNA polymerase II-dependent genes. Mediator functions as a bridge to convey information from gene-specific regulatory proteins to the basal RNA polymerase II transcription machinery. Mediator is recruited to promoters by direct interactions with regulatory proteins and serves as a scaffold for the assembly of a functional preinitiation complex with RNA polymerase II and the general transcription factors.</text>
</comment>
<evidence type="ECO:0000256" key="7">
    <source>
        <dbReference type="SAM" id="MobiDB-lite"/>
    </source>
</evidence>
<evidence type="ECO:0000256" key="2">
    <source>
        <dbReference type="ARBA" id="ARBA00007526"/>
    </source>
</evidence>
<feature type="compositionally biased region" description="Pro residues" evidence="7">
    <location>
        <begin position="191"/>
        <end position="200"/>
    </location>
</feature>
<dbReference type="EMBL" id="JABFUD020000025">
    <property type="protein sequence ID" value="KAI5059367.1"/>
    <property type="molecule type" value="Genomic_DNA"/>
</dbReference>
<evidence type="ECO:0000256" key="5">
    <source>
        <dbReference type="ARBA" id="ARBA00023242"/>
    </source>
</evidence>
<keyword evidence="9" id="KW-1185">Reference proteome</keyword>
<dbReference type="PANTHER" id="PTHR13104">
    <property type="entry name" value="MED-6-RELATED"/>
    <property type="match status" value="1"/>
</dbReference>
<comment type="subcellular location">
    <subcellularLocation>
        <location evidence="1 6">Nucleus</location>
    </subcellularLocation>
</comment>
<keyword evidence="6" id="KW-0010">Activator</keyword>
<dbReference type="GO" id="GO:0006357">
    <property type="term" value="P:regulation of transcription by RNA polymerase II"/>
    <property type="evidence" value="ECO:0007669"/>
    <property type="project" value="InterPro"/>
</dbReference>
<name>A0A9D4U1D5_ADICA</name>
<protein>
    <recommendedName>
        <fullName evidence="6">Mediator of RNA polymerase II transcription subunit 6</fullName>
    </recommendedName>
    <alternativeName>
        <fullName evidence="6">Mediator complex subunit 6</fullName>
    </alternativeName>
</protein>
<evidence type="ECO:0000256" key="6">
    <source>
        <dbReference type="RuleBase" id="RU364143"/>
    </source>
</evidence>
<sequence>MAGVEGPPGTEMTGISFRDQVWLDTFRLERGIVFDYFALSPFYDRACNNEQLRMRCIHPLDVSHLSKMTGIEYMLYEVQEPNLYVFRKQKRESPEKVIAISGYYILDGSIYQAPNIHNVIGSRVVRALYYVSKAFSEATSKLEKVGYEHEAEGSKSEKKGADESKKQNEVFDLKEVFRADQILATVQRKLPPAPPPPLPMPGGGAGNPTVFNSANEGAQAQAAPLTAAMDGSTLGKQNSKAPAADQPAAKRVKTERS</sequence>
<feature type="region of interest" description="Disordered" evidence="7">
    <location>
        <begin position="145"/>
        <end position="166"/>
    </location>
</feature>
<dbReference type="InterPro" id="IPR038566">
    <property type="entry name" value="Mediator_Med6_sf"/>
</dbReference>
<dbReference type="Pfam" id="PF04934">
    <property type="entry name" value="Med6"/>
    <property type="match status" value="1"/>
</dbReference>
<dbReference type="Gene3D" id="3.10.450.580">
    <property type="entry name" value="Mediator complex, subunit Med6"/>
    <property type="match status" value="1"/>
</dbReference>
<keyword evidence="4 6" id="KW-0804">Transcription</keyword>
<evidence type="ECO:0000313" key="8">
    <source>
        <dbReference type="EMBL" id="KAI5059367.1"/>
    </source>
</evidence>
<comment type="caution">
    <text evidence="8">The sequence shown here is derived from an EMBL/GenBank/DDBJ whole genome shotgun (WGS) entry which is preliminary data.</text>
</comment>
<comment type="similarity">
    <text evidence="2 6">Belongs to the Mediator complex subunit 6 family.</text>
</comment>
<dbReference type="AlphaFoldDB" id="A0A9D4U1D5"/>
<reference evidence="8" key="1">
    <citation type="submission" date="2021-01" db="EMBL/GenBank/DDBJ databases">
        <title>Adiantum capillus-veneris genome.</title>
        <authorList>
            <person name="Fang Y."/>
            <person name="Liao Q."/>
        </authorList>
    </citation>
    <scope>NUCLEOTIDE SEQUENCE</scope>
    <source>
        <strain evidence="8">H3</strain>
        <tissue evidence="8">Leaf</tissue>
    </source>
</reference>
<dbReference type="InterPro" id="IPR007018">
    <property type="entry name" value="Mediator_Med6"/>
</dbReference>
<feature type="region of interest" description="Disordered" evidence="7">
    <location>
        <begin position="188"/>
        <end position="257"/>
    </location>
</feature>
<organism evidence="8 9">
    <name type="scientific">Adiantum capillus-veneris</name>
    <name type="common">Maidenhair fern</name>
    <dbReference type="NCBI Taxonomy" id="13818"/>
    <lineage>
        <taxon>Eukaryota</taxon>
        <taxon>Viridiplantae</taxon>
        <taxon>Streptophyta</taxon>
        <taxon>Embryophyta</taxon>
        <taxon>Tracheophyta</taxon>
        <taxon>Polypodiopsida</taxon>
        <taxon>Polypodiidae</taxon>
        <taxon>Polypodiales</taxon>
        <taxon>Pteridineae</taxon>
        <taxon>Pteridaceae</taxon>
        <taxon>Vittarioideae</taxon>
        <taxon>Adiantum</taxon>
    </lineage>
</organism>
<evidence type="ECO:0000256" key="4">
    <source>
        <dbReference type="ARBA" id="ARBA00023163"/>
    </source>
</evidence>
<keyword evidence="3 6" id="KW-0805">Transcription regulation</keyword>
<feature type="compositionally biased region" description="Low complexity" evidence="7">
    <location>
        <begin position="218"/>
        <end position="228"/>
    </location>
</feature>
<gene>
    <name evidence="6" type="primary">MED6</name>
    <name evidence="8" type="ORF">GOP47_0025686</name>
</gene>
<accession>A0A9D4U1D5</accession>